<dbReference type="InterPro" id="IPR011992">
    <property type="entry name" value="EF-hand-dom_pair"/>
</dbReference>
<dbReference type="Gene3D" id="1.10.238.10">
    <property type="entry name" value="EF-hand"/>
    <property type="match status" value="1"/>
</dbReference>
<comment type="caution">
    <text evidence="3">The sequence shown here is derived from an EMBL/GenBank/DDBJ whole genome shotgun (WGS) entry which is preliminary data.</text>
</comment>
<sequence length="363" mass="40533">MPNLTNLQSQDFMAITRAMDANRNNRVDKAEANISWNAQSQIGNANGVAGTRELATSLEKGDVFITSLNPETADKIANYFSKRNENFDRPVADWVSDAWISKEDFQASPEVLRAVDSNGDNRISRKEFAEALVAGTLTIGTSKQTSHNPFTQPAPSNPFNSPSHDPFKPQPSAPHHDPFKPQPSSPFNDPYQNSERDSGAYLKLEMVRTLSSDYEKGQILNKLVGQTDMSTREQMMLVETISKGISSDYTQTELLKTLAKNPSLRDDAAIKLAKATREMSSDYNKGQVLGNLIQAQRLSPQAQQSVIISIGTISSEYTQVESFKSMVRSQRMDMPEKEFLMRQVGQNMSSDYNKRQVYDALMK</sequence>
<dbReference type="AlphaFoldDB" id="A0A2M7GAL0"/>
<dbReference type="PROSITE" id="PS50222">
    <property type="entry name" value="EF_HAND_2"/>
    <property type="match status" value="1"/>
</dbReference>
<protein>
    <recommendedName>
        <fullName evidence="2">EF-hand domain-containing protein</fullName>
    </recommendedName>
</protein>
<dbReference type="Pfam" id="PF13202">
    <property type="entry name" value="EF-hand_5"/>
    <property type="match status" value="1"/>
</dbReference>
<evidence type="ECO:0000313" key="4">
    <source>
        <dbReference type="Proteomes" id="UP000231019"/>
    </source>
</evidence>
<evidence type="ECO:0000256" key="1">
    <source>
        <dbReference type="SAM" id="MobiDB-lite"/>
    </source>
</evidence>
<dbReference type="InterPro" id="IPR002048">
    <property type="entry name" value="EF_hand_dom"/>
</dbReference>
<reference evidence="3 4" key="1">
    <citation type="submission" date="2017-09" db="EMBL/GenBank/DDBJ databases">
        <title>Depth-based differentiation of microbial function through sediment-hosted aquifers and enrichment of novel symbionts in the deep terrestrial subsurface.</title>
        <authorList>
            <person name="Probst A.J."/>
            <person name="Ladd B."/>
            <person name="Jarett J.K."/>
            <person name="Geller-Mcgrath D.E."/>
            <person name="Sieber C.M."/>
            <person name="Emerson J.B."/>
            <person name="Anantharaman K."/>
            <person name="Thomas B.C."/>
            <person name="Malmstrom R."/>
            <person name="Stieglmeier M."/>
            <person name="Klingl A."/>
            <person name="Woyke T."/>
            <person name="Ryan C.M."/>
            <person name="Banfield J.F."/>
        </authorList>
    </citation>
    <scope>NUCLEOTIDE SEQUENCE [LARGE SCALE GENOMIC DNA]</scope>
    <source>
        <strain evidence="3">CG17_big_fil_post_rev_8_21_14_2_50_48_46</strain>
    </source>
</reference>
<feature type="region of interest" description="Disordered" evidence="1">
    <location>
        <begin position="140"/>
        <end position="195"/>
    </location>
</feature>
<evidence type="ECO:0000313" key="3">
    <source>
        <dbReference type="EMBL" id="PIW19192.1"/>
    </source>
</evidence>
<proteinExistence type="predicted"/>
<evidence type="ECO:0000259" key="2">
    <source>
        <dbReference type="PROSITE" id="PS50222"/>
    </source>
</evidence>
<dbReference type="SUPFAM" id="SSF47473">
    <property type="entry name" value="EF-hand"/>
    <property type="match status" value="1"/>
</dbReference>
<dbReference type="EMBL" id="PFFQ01000005">
    <property type="protein sequence ID" value="PIW19192.1"/>
    <property type="molecule type" value="Genomic_DNA"/>
</dbReference>
<dbReference type="GO" id="GO:0005509">
    <property type="term" value="F:calcium ion binding"/>
    <property type="evidence" value="ECO:0007669"/>
    <property type="project" value="InterPro"/>
</dbReference>
<gene>
    <name evidence="3" type="ORF">COW36_01915</name>
</gene>
<name>A0A2M7GAL0_9BACT</name>
<dbReference type="InterPro" id="IPR018247">
    <property type="entry name" value="EF_Hand_1_Ca_BS"/>
</dbReference>
<organism evidence="3 4">
    <name type="scientific">bacterium (Candidatus Blackallbacteria) CG17_big_fil_post_rev_8_21_14_2_50_48_46</name>
    <dbReference type="NCBI Taxonomy" id="2014261"/>
    <lineage>
        <taxon>Bacteria</taxon>
        <taxon>Candidatus Blackallbacteria</taxon>
    </lineage>
</organism>
<dbReference type="PROSITE" id="PS00018">
    <property type="entry name" value="EF_HAND_1"/>
    <property type="match status" value="1"/>
</dbReference>
<feature type="compositionally biased region" description="Polar residues" evidence="1">
    <location>
        <begin position="140"/>
        <end position="163"/>
    </location>
</feature>
<accession>A0A2M7GAL0</accession>
<feature type="domain" description="EF-hand" evidence="2">
    <location>
        <begin position="103"/>
        <end position="138"/>
    </location>
</feature>
<dbReference type="Proteomes" id="UP000231019">
    <property type="component" value="Unassembled WGS sequence"/>
</dbReference>